<gene>
    <name evidence="1" type="ORF">B9Z19DRAFT_653923</name>
</gene>
<keyword evidence="2" id="KW-1185">Reference proteome</keyword>
<dbReference type="OrthoDB" id="992545at2759"/>
<name>A0A2T7A068_TUBBO</name>
<dbReference type="EMBL" id="NESQ01000050">
    <property type="protein sequence ID" value="PUU81126.1"/>
    <property type="molecule type" value="Genomic_DNA"/>
</dbReference>
<dbReference type="Proteomes" id="UP000244722">
    <property type="component" value="Unassembled WGS sequence"/>
</dbReference>
<proteinExistence type="predicted"/>
<organism evidence="1 2">
    <name type="scientific">Tuber borchii</name>
    <name type="common">White truffle</name>
    <dbReference type="NCBI Taxonomy" id="42251"/>
    <lineage>
        <taxon>Eukaryota</taxon>
        <taxon>Fungi</taxon>
        <taxon>Dikarya</taxon>
        <taxon>Ascomycota</taxon>
        <taxon>Pezizomycotina</taxon>
        <taxon>Pezizomycetes</taxon>
        <taxon>Pezizales</taxon>
        <taxon>Tuberaceae</taxon>
        <taxon>Tuber</taxon>
    </lineage>
</organism>
<protein>
    <recommendedName>
        <fullName evidence="3">DUF4219 domain-containing protein</fullName>
    </recommendedName>
</protein>
<evidence type="ECO:0000313" key="2">
    <source>
        <dbReference type="Proteomes" id="UP000244722"/>
    </source>
</evidence>
<sequence>MDERVVISSPFQTTFEKLNGLNHRVWLMRMQDYLMCEGLWDLTSGHEEILEKPKDGKLDRDYEKKWEKYQAQRLLIQKAIGTIRLAMTDDIAAIYHKESFTTPAKIWDHVVSSYETIANCEEDDHYIYDSCTMLGFRWIRPPAPISNPFPKTA</sequence>
<evidence type="ECO:0008006" key="3">
    <source>
        <dbReference type="Google" id="ProtNLM"/>
    </source>
</evidence>
<dbReference type="AlphaFoldDB" id="A0A2T7A068"/>
<reference evidence="1 2" key="1">
    <citation type="submission" date="2017-04" db="EMBL/GenBank/DDBJ databases">
        <title>Draft genome sequence of Tuber borchii Vittad., a whitish edible truffle.</title>
        <authorList>
            <consortium name="DOE Joint Genome Institute"/>
            <person name="Murat C."/>
            <person name="Kuo A."/>
            <person name="Barry K.W."/>
            <person name="Clum A."/>
            <person name="Dockter R.B."/>
            <person name="Fauchery L."/>
            <person name="Iotti M."/>
            <person name="Kohler A."/>
            <person name="Labutti K."/>
            <person name="Lindquist E.A."/>
            <person name="Lipzen A."/>
            <person name="Ohm R.A."/>
            <person name="Wang M."/>
            <person name="Grigoriev I.V."/>
            <person name="Zambonelli A."/>
            <person name="Martin F.M."/>
        </authorList>
    </citation>
    <scope>NUCLEOTIDE SEQUENCE [LARGE SCALE GENOMIC DNA]</scope>
    <source>
        <strain evidence="1 2">Tbo3840</strain>
    </source>
</reference>
<accession>A0A2T7A068</accession>
<evidence type="ECO:0000313" key="1">
    <source>
        <dbReference type="EMBL" id="PUU81126.1"/>
    </source>
</evidence>
<comment type="caution">
    <text evidence="1">The sequence shown here is derived from an EMBL/GenBank/DDBJ whole genome shotgun (WGS) entry which is preliminary data.</text>
</comment>